<dbReference type="Proteomes" id="UP000694569">
    <property type="component" value="Unplaced"/>
</dbReference>
<dbReference type="GO" id="GO:0014069">
    <property type="term" value="C:postsynaptic density"/>
    <property type="evidence" value="ECO:0007669"/>
    <property type="project" value="TreeGrafter"/>
</dbReference>
<dbReference type="InterPro" id="IPR001611">
    <property type="entry name" value="Leu-rich_rpt"/>
</dbReference>
<dbReference type="InterPro" id="IPR003591">
    <property type="entry name" value="Leu-rich_rpt_typical-subtyp"/>
</dbReference>
<dbReference type="SMART" id="SM00369">
    <property type="entry name" value="LRR_TYP"/>
    <property type="match status" value="11"/>
</dbReference>
<dbReference type="GO" id="GO:0045211">
    <property type="term" value="C:postsynaptic membrane"/>
    <property type="evidence" value="ECO:0007669"/>
    <property type="project" value="TreeGrafter"/>
</dbReference>
<protein>
    <submittedName>
        <fullName evidence="4">Leucine rich repeat containing 1</fullName>
    </submittedName>
</protein>
<dbReference type="GO" id="GO:0098609">
    <property type="term" value="P:cell-cell adhesion"/>
    <property type="evidence" value="ECO:0007669"/>
    <property type="project" value="TreeGrafter"/>
</dbReference>
<dbReference type="Ensembl" id="ENSLLET00000012201.1">
    <property type="protein sequence ID" value="ENSLLEP00000011730.1"/>
    <property type="gene ID" value="ENSLLEG00000007432.1"/>
</dbReference>
<evidence type="ECO:0000256" key="2">
    <source>
        <dbReference type="ARBA" id="ARBA00022737"/>
    </source>
</evidence>
<dbReference type="GO" id="GO:0019901">
    <property type="term" value="F:protein kinase binding"/>
    <property type="evidence" value="ECO:0007669"/>
    <property type="project" value="TreeGrafter"/>
</dbReference>
<dbReference type="Gene3D" id="3.80.10.10">
    <property type="entry name" value="Ribonuclease Inhibitor"/>
    <property type="match status" value="3"/>
</dbReference>
<evidence type="ECO:0000256" key="1">
    <source>
        <dbReference type="ARBA" id="ARBA00022614"/>
    </source>
</evidence>
<gene>
    <name evidence="4" type="primary">LRRC1</name>
</gene>
<dbReference type="SMART" id="SM00364">
    <property type="entry name" value="LRR_BAC"/>
    <property type="match status" value="11"/>
</dbReference>
<reference evidence="4" key="2">
    <citation type="submission" date="2025-09" db="UniProtKB">
        <authorList>
            <consortium name="Ensembl"/>
        </authorList>
    </citation>
    <scope>IDENTIFICATION</scope>
</reference>
<dbReference type="PROSITE" id="PS51450">
    <property type="entry name" value="LRR"/>
    <property type="match status" value="4"/>
</dbReference>
<dbReference type="PANTHER" id="PTHR23119:SF58">
    <property type="entry name" value="LEUCINE RICH REPEAT CONTAINING 1"/>
    <property type="match status" value="1"/>
</dbReference>
<dbReference type="GO" id="GO:0016323">
    <property type="term" value="C:basolateral plasma membrane"/>
    <property type="evidence" value="ECO:0007669"/>
    <property type="project" value="TreeGrafter"/>
</dbReference>
<dbReference type="GO" id="GO:0098887">
    <property type="term" value="P:neurotransmitter receptor transport, endosome to postsynaptic membrane"/>
    <property type="evidence" value="ECO:0007669"/>
    <property type="project" value="TreeGrafter"/>
</dbReference>
<dbReference type="PANTHER" id="PTHR23119">
    <property type="entry name" value="DISCS LARGE"/>
    <property type="match status" value="1"/>
</dbReference>
<dbReference type="GeneTree" id="ENSGT00940000154025"/>
<proteinExistence type="predicted"/>
<dbReference type="OrthoDB" id="676979at2759"/>
<dbReference type="Pfam" id="PF23598">
    <property type="entry name" value="LRR_14"/>
    <property type="match status" value="1"/>
</dbReference>
<dbReference type="FunFam" id="3.80.10.10:FF:000423">
    <property type="entry name" value="Leucine rich repeat containing 1"/>
    <property type="match status" value="1"/>
</dbReference>
<dbReference type="GO" id="GO:0098968">
    <property type="term" value="P:neurotransmitter receptor transport postsynaptic membrane to endosome"/>
    <property type="evidence" value="ECO:0007669"/>
    <property type="project" value="TreeGrafter"/>
</dbReference>
<dbReference type="InterPro" id="IPR032675">
    <property type="entry name" value="LRR_dom_sf"/>
</dbReference>
<dbReference type="SUPFAM" id="SSF52058">
    <property type="entry name" value="L domain-like"/>
    <property type="match status" value="2"/>
</dbReference>
<dbReference type="GO" id="GO:0005912">
    <property type="term" value="C:adherens junction"/>
    <property type="evidence" value="ECO:0007669"/>
    <property type="project" value="TreeGrafter"/>
</dbReference>
<dbReference type="InterPro" id="IPR050614">
    <property type="entry name" value="Synaptic_Scaffolding_LAP-MAGUK"/>
</dbReference>
<dbReference type="Pfam" id="PF13855">
    <property type="entry name" value="LRR_8"/>
    <property type="match status" value="1"/>
</dbReference>
<dbReference type="FunFam" id="3.80.10.10:FF:002759">
    <property type="entry name" value="Uncharacterized protein"/>
    <property type="match status" value="1"/>
</dbReference>
<sequence>MFHCIPLWRCNRHVEYMDKRHCSLLAVPEEIYRYSRSLEELLLDANQLRELPKQFFQLVKLRKLGLSDNEIQRLPPEIANFMQLVELDVSRNDIPEIPESISFCKACKLPESFPDLESLTCLSINDISLQALPENIGNTQHYLHRLEELDLGNNEIYNLPESIGSLHKLKDLWLDGNQLADLPPEIGNLKNLLCLDVSENKLERLPDELSGLTSLTDLLVSQNLIEVLPDGIGKLKKLSILKVDQNRLLQLTESIGECESLTELILTENQLLVLPRSVGKLKKLNNLNIDRNKLMSLPKEIGGCCNLNVFCVRENRLTQIPSEIAQATELHVLDVAGNRLTFLPLSLTSLKLKALWLSDNQSQPLLTFQTDVDPENGQKVLTCVLLPQMPSEPSGQDNLPRCGAFESLVNDMSEDTWNEKAMNRISAIRFLDDEKEEEDETATLLRRATPHPGELKTMKKTVENLRTNMIAAKGLDSNKNEVNNAIDRVTTSV</sequence>
<keyword evidence="5" id="KW-1185">Reference proteome</keyword>
<dbReference type="InterPro" id="IPR055414">
    <property type="entry name" value="LRR_R13L4/SHOC2-like"/>
</dbReference>
<feature type="domain" description="Disease resistance R13L4/SHOC-2-like LRR" evidence="3">
    <location>
        <begin position="162"/>
        <end position="264"/>
    </location>
</feature>
<dbReference type="GO" id="GO:0045197">
    <property type="term" value="P:establishment or maintenance of epithelial cell apical/basal polarity"/>
    <property type="evidence" value="ECO:0007669"/>
    <property type="project" value="TreeGrafter"/>
</dbReference>
<name>A0A8C5PBX3_9ANUR</name>
<keyword evidence="1" id="KW-0433">Leucine-rich repeat</keyword>
<evidence type="ECO:0000313" key="5">
    <source>
        <dbReference type="Proteomes" id="UP000694569"/>
    </source>
</evidence>
<accession>A0A8C5PBX3</accession>
<evidence type="ECO:0000313" key="4">
    <source>
        <dbReference type="Ensembl" id="ENSLLEP00000011730.1"/>
    </source>
</evidence>
<keyword evidence="2" id="KW-0677">Repeat</keyword>
<dbReference type="GO" id="GO:0043113">
    <property type="term" value="P:receptor clustering"/>
    <property type="evidence" value="ECO:0007669"/>
    <property type="project" value="TreeGrafter"/>
</dbReference>
<dbReference type="AlphaFoldDB" id="A0A8C5PBX3"/>
<organism evidence="4 5">
    <name type="scientific">Leptobrachium leishanense</name>
    <name type="common">Leishan spiny toad</name>
    <dbReference type="NCBI Taxonomy" id="445787"/>
    <lineage>
        <taxon>Eukaryota</taxon>
        <taxon>Metazoa</taxon>
        <taxon>Chordata</taxon>
        <taxon>Craniata</taxon>
        <taxon>Vertebrata</taxon>
        <taxon>Euteleostomi</taxon>
        <taxon>Amphibia</taxon>
        <taxon>Batrachia</taxon>
        <taxon>Anura</taxon>
        <taxon>Pelobatoidea</taxon>
        <taxon>Megophryidae</taxon>
        <taxon>Leptobrachium</taxon>
    </lineage>
</organism>
<evidence type="ECO:0000259" key="3">
    <source>
        <dbReference type="Pfam" id="PF23598"/>
    </source>
</evidence>
<reference evidence="4" key="1">
    <citation type="submission" date="2025-08" db="UniProtKB">
        <authorList>
            <consortium name="Ensembl"/>
        </authorList>
    </citation>
    <scope>IDENTIFICATION</scope>
</reference>